<proteinExistence type="predicted"/>
<dbReference type="RefSeq" id="WP_204716523.1">
    <property type="nucleotide sequence ID" value="NZ_JACJLT010000103.1"/>
</dbReference>
<gene>
    <name evidence="3" type="ORF">H6A04_09115</name>
</gene>
<keyword evidence="3" id="KW-0347">Helicase</keyword>
<keyword evidence="4" id="KW-1185">Reference proteome</keyword>
<dbReference type="SUPFAM" id="SSF52540">
    <property type="entry name" value="P-loop containing nucleoside triphosphate hydrolases"/>
    <property type="match status" value="1"/>
</dbReference>
<dbReference type="Pfam" id="PF04851">
    <property type="entry name" value="ResIII"/>
    <property type="match status" value="1"/>
</dbReference>
<keyword evidence="3" id="KW-0067">ATP-binding</keyword>
<protein>
    <submittedName>
        <fullName evidence="3">DEAD/DEAH box helicase family protein</fullName>
    </submittedName>
</protein>
<evidence type="ECO:0000313" key="3">
    <source>
        <dbReference type="EMBL" id="MBM6875806.1"/>
    </source>
</evidence>
<accession>A0ABS2G307</accession>
<keyword evidence="1" id="KW-1133">Transmembrane helix</keyword>
<evidence type="ECO:0000259" key="2">
    <source>
        <dbReference type="Pfam" id="PF04851"/>
    </source>
</evidence>
<keyword evidence="1" id="KW-0812">Transmembrane</keyword>
<keyword evidence="1" id="KW-0472">Membrane</keyword>
<dbReference type="EMBL" id="JACJLT010000103">
    <property type="protein sequence ID" value="MBM6875806.1"/>
    <property type="molecule type" value="Genomic_DNA"/>
</dbReference>
<comment type="caution">
    <text evidence="3">The sequence shown here is derived from an EMBL/GenBank/DDBJ whole genome shotgun (WGS) entry which is preliminary data.</text>
</comment>
<feature type="transmembrane region" description="Helical" evidence="1">
    <location>
        <begin position="131"/>
        <end position="154"/>
    </location>
</feature>
<keyword evidence="3" id="KW-0378">Hydrolase</keyword>
<organism evidence="3 4">
    <name type="scientific">Fusobacterium mortiferum</name>
    <dbReference type="NCBI Taxonomy" id="850"/>
    <lineage>
        <taxon>Bacteria</taxon>
        <taxon>Fusobacteriati</taxon>
        <taxon>Fusobacteriota</taxon>
        <taxon>Fusobacteriia</taxon>
        <taxon>Fusobacteriales</taxon>
        <taxon>Fusobacteriaceae</taxon>
        <taxon>Fusobacterium</taxon>
    </lineage>
</organism>
<dbReference type="GO" id="GO:0004386">
    <property type="term" value="F:helicase activity"/>
    <property type="evidence" value="ECO:0007669"/>
    <property type="project" value="UniProtKB-KW"/>
</dbReference>
<dbReference type="InterPro" id="IPR006935">
    <property type="entry name" value="Helicase/UvrB_N"/>
</dbReference>
<feature type="domain" description="Helicase/UvrB N-terminal" evidence="2">
    <location>
        <begin position="116"/>
        <end position="316"/>
    </location>
</feature>
<dbReference type="Gene3D" id="3.40.50.300">
    <property type="entry name" value="P-loop containing nucleotide triphosphate hydrolases"/>
    <property type="match status" value="2"/>
</dbReference>
<keyword evidence="3" id="KW-0547">Nucleotide-binding</keyword>
<dbReference type="Proteomes" id="UP000728968">
    <property type="component" value="Unassembled WGS sequence"/>
</dbReference>
<evidence type="ECO:0000313" key="4">
    <source>
        <dbReference type="Proteomes" id="UP000728968"/>
    </source>
</evidence>
<name>A0ABS2G307_FUSMR</name>
<dbReference type="InterPro" id="IPR027417">
    <property type="entry name" value="P-loop_NTPase"/>
</dbReference>
<reference evidence="3 4" key="1">
    <citation type="journal article" date="2021" name="Sci. Rep.">
        <title>The distribution of antibiotic resistance genes in chicken gut microbiota commensals.</title>
        <authorList>
            <person name="Juricova H."/>
            <person name="Matiasovicova J."/>
            <person name="Kubasova T."/>
            <person name="Cejkova D."/>
            <person name="Rychlik I."/>
        </authorList>
    </citation>
    <scope>NUCLEOTIDE SEQUENCE [LARGE SCALE GENOMIC DNA]</scope>
    <source>
        <strain evidence="3 4">An425</strain>
    </source>
</reference>
<feature type="non-terminal residue" evidence="3">
    <location>
        <position position="837"/>
    </location>
</feature>
<evidence type="ECO:0000256" key="1">
    <source>
        <dbReference type="SAM" id="Phobius"/>
    </source>
</evidence>
<sequence>MAKVKKSVITPLMDFNFFIALTHFYKSRRLKLRSKYKSISKQFLNFNEESGYLRTPQLEALEMYIFIKELLDNKNVADIFEEWANYRGIFETREGVDNQGNIKLIDTTNQEDYRKIYDQLRDNKKRGYSNYIFALTMGTGKTILMATCIFYEFLLANKFPRDKRFCHNALVLAPDKTVLDSLREIFTFDKSKVVPKEYLNFLDANLKIHFLSETGEMLNTINGSKFNIIISNNQKIIVKNRNKEIKAVDKLYNMKLSEDTNSLLADLYGDSFDTENDTLRESDNLIINQRFEKIVRLTQLGVYVDEAHHLYGKELMKDLEGDGKKEKDSTLRSTINFISEELAKRSTNLVACYNFTGTPYVENKILPEVVYSYGLKDAISNNFLKKMSVEGYENIKEYEFIKDVLSDFMKTHEGKRYDGLLPKIAFYSANIKELENELKPLVEKALDELGVPLNKILVNVGDPKLTKSEDIKEFQSLDTPNSDKQIILLVNKGKEGWNCRSLFSVALYRKPSSTVFVLQATMRCLRSIGDIQETGKIYLSEENVKILDDELNKNYRINIKEAGDTNKDKFDREVRIVPPPKKIKIKKVIHHHTFEEKKQIVDIVDFGLSQIDYSKYEITKTKYNGIELRKQGEETITSSTRTKKKYSNFMLVNEISNYLNLSCILIEKLLKKSVDTLPTILEYVNEYNEVIYDIIIPKLFDIFYEIKVVREEKEEEILLVKEPKDGVYKFSTKEGLYITKDDLQVREFSNKSFNVDTYCFDSTKEKAFFSKNIINDKIKNIYFTGMFTQGQSDFYIQYIDPEAFTSNCNSSFVSPRNFIKSFKKFRILLTSLSDEER</sequence>